<reference evidence="1 2" key="1">
    <citation type="submission" date="2018-07" db="EMBL/GenBank/DDBJ databases">
        <title>New species, Clostridium PI-S10-A1B.</title>
        <authorList>
            <person name="Krishna G."/>
            <person name="Summeta K."/>
            <person name="Shikha S."/>
            <person name="Prabhu P.B."/>
            <person name="Suresh K."/>
        </authorList>
    </citation>
    <scope>NUCLEOTIDE SEQUENCE [LARGE SCALE GENOMIC DNA]</scope>
    <source>
        <strain evidence="1 2">PI-S10-A1B</strain>
    </source>
</reference>
<protein>
    <submittedName>
        <fullName evidence="1">Uncharacterized protein</fullName>
    </submittedName>
</protein>
<dbReference type="EMBL" id="QOHO01000064">
    <property type="protein sequence ID" value="RFZ77311.1"/>
    <property type="molecule type" value="Genomic_DNA"/>
</dbReference>
<accession>A0A3E2N8V0</accession>
<evidence type="ECO:0000313" key="1">
    <source>
        <dbReference type="EMBL" id="RFZ77311.1"/>
    </source>
</evidence>
<dbReference type="OrthoDB" id="1990763at2"/>
<organism evidence="1 2">
    <name type="scientific">Lacrimispora amygdalina</name>
    <dbReference type="NCBI Taxonomy" id="253257"/>
    <lineage>
        <taxon>Bacteria</taxon>
        <taxon>Bacillati</taxon>
        <taxon>Bacillota</taxon>
        <taxon>Clostridia</taxon>
        <taxon>Lachnospirales</taxon>
        <taxon>Lachnospiraceae</taxon>
        <taxon>Lacrimispora</taxon>
    </lineage>
</organism>
<sequence length="149" mass="15900">MELKTDYKDAMFDGQRRYRLIPNEDGTYSLPDETTYTQKGDKFGANDINSTNEAVNRLNHVTEITLTASGWTGSAAPFTQTVTVSGATQDSEAMVVSALADGATETVQKAYSKAFGIVTSGVASLGDGTATFKVYKKPVTDIKIGLKGV</sequence>
<name>A0A3E2N8V0_9FIRM</name>
<dbReference type="Proteomes" id="UP000260680">
    <property type="component" value="Unassembled WGS sequence"/>
</dbReference>
<dbReference type="RefSeq" id="WP_117418580.1">
    <property type="nucleotide sequence ID" value="NZ_QOHO01000064.1"/>
</dbReference>
<comment type="caution">
    <text evidence="1">The sequence shown here is derived from an EMBL/GenBank/DDBJ whole genome shotgun (WGS) entry which is preliminary data.</text>
</comment>
<gene>
    <name evidence="1" type="ORF">DS742_19160</name>
</gene>
<proteinExistence type="predicted"/>
<evidence type="ECO:0000313" key="2">
    <source>
        <dbReference type="Proteomes" id="UP000260680"/>
    </source>
</evidence>
<dbReference type="AlphaFoldDB" id="A0A3E2N8V0"/>